<dbReference type="CDD" id="cd22749">
    <property type="entry name" value="Otubain_C65"/>
    <property type="match status" value="1"/>
</dbReference>
<dbReference type="GO" id="GO:0004843">
    <property type="term" value="F:cysteine-type deubiquitinase activity"/>
    <property type="evidence" value="ECO:0007669"/>
    <property type="project" value="UniProtKB-EC"/>
</dbReference>
<dbReference type="Pfam" id="PF10275">
    <property type="entry name" value="Peptidase_C65"/>
    <property type="match status" value="1"/>
</dbReference>
<comment type="catalytic activity">
    <reaction evidence="1">
        <text>Thiol-dependent hydrolysis of ester, thioester, amide, peptide and isopeptide bonds formed by the C-terminal Gly of ubiquitin (a 76-residue protein attached to proteins as an intracellular targeting signal).</text>
        <dbReference type="EC" id="3.4.19.12"/>
    </reaction>
</comment>
<evidence type="ECO:0000256" key="6">
    <source>
        <dbReference type="ARBA" id="ARBA00022807"/>
    </source>
</evidence>
<feature type="domain" description="OTU" evidence="7">
    <location>
        <begin position="217"/>
        <end position="434"/>
    </location>
</feature>
<dbReference type="GO" id="GO:0071108">
    <property type="term" value="P:protein K48-linked deubiquitination"/>
    <property type="evidence" value="ECO:0007669"/>
    <property type="project" value="TreeGrafter"/>
</dbReference>
<dbReference type="GO" id="GO:0006508">
    <property type="term" value="P:proteolysis"/>
    <property type="evidence" value="ECO:0007669"/>
    <property type="project" value="UniProtKB-KW"/>
</dbReference>
<evidence type="ECO:0000256" key="3">
    <source>
        <dbReference type="ARBA" id="ARBA00022670"/>
    </source>
</evidence>
<sequence>MPGKLTGVRQGVDQHSRALISTAEALDHVVGDCKSFKLPTPFQLVSSALNPYPDHCTEDRTACSHSDAIMQRKVEKGEVVTGNEHWCLNETHLDATGEGMIKQTLCFSDCETLSEWPSLPNQENDTFTCTPRNSDSAIGTEKFHAGVDAEDSFCDELQQGIQRSIETYIEENGICDPSKGMDVVGLVGRKLPISHLIETRTYICSKQRLLAVKAEYPMWRKIKGDGNCFYRAFLFGLLEALIDCHDCCAARALARQIERLIEHLNMSESRNDGPWYGGARMLIDMLNLIADCEISVEQLEINLCEVDVSNPMIQFLRIATSWEMRISMHRYAEIVSACTREADASHSEHGEEPQEEEQKTELLKYCLGNVEMMSMEADQCEIVALSDCLGVPVKVESIAGDAYHCCHDGAGADTGAPTLHLLFLPGHYDLIYPAQA</sequence>
<evidence type="ECO:0000256" key="2">
    <source>
        <dbReference type="ARBA" id="ARBA00012759"/>
    </source>
</evidence>
<evidence type="ECO:0000256" key="5">
    <source>
        <dbReference type="ARBA" id="ARBA00022801"/>
    </source>
</evidence>
<evidence type="ECO:0000259" key="7">
    <source>
        <dbReference type="PROSITE" id="PS50802"/>
    </source>
</evidence>
<dbReference type="InterPro" id="IPR042467">
    <property type="entry name" value="Peptidase_C65_otubain_sub2"/>
</dbReference>
<dbReference type="EMBL" id="GBEZ01026268">
    <property type="protein sequence ID" value="JAC60924.1"/>
    <property type="molecule type" value="Transcribed_RNA"/>
</dbReference>
<dbReference type="Gene3D" id="1.20.1300.20">
    <property type="entry name" value="Peptidase C65 Otubain, subdomain 2"/>
    <property type="match status" value="1"/>
</dbReference>
<dbReference type="EC" id="3.4.19.12" evidence="2"/>
<dbReference type="InterPro" id="IPR038765">
    <property type="entry name" value="Papain-like_cys_pep_sf"/>
</dbReference>
<dbReference type="AlphaFoldDB" id="A0A061QR46"/>
<accession>A0A061QR46</accession>
<protein>
    <recommendedName>
        <fullName evidence="2">ubiquitinyl hydrolase 1</fullName>
        <ecNumber evidence="2">3.4.19.12</ecNumber>
    </recommendedName>
</protein>
<keyword evidence="6" id="KW-0788">Thiol protease</keyword>
<name>A0A061QR46_9CHLO</name>
<dbReference type="InterPro" id="IPR019400">
    <property type="entry name" value="Peptidase_C65_otubain"/>
</dbReference>
<keyword evidence="5" id="KW-0378">Hydrolase</keyword>
<reference evidence="8" key="1">
    <citation type="submission" date="2014-05" db="EMBL/GenBank/DDBJ databases">
        <title>The transcriptome of the halophilic microalga Tetraselmis sp. GSL018 isolated from the Great Salt Lake, Utah.</title>
        <authorList>
            <person name="Jinkerson R.E."/>
            <person name="D'Adamo S."/>
            <person name="Posewitz M.C."/>
        </authorList>
    </citation>
    <scope>NUCLEOTIDE SEQUENCE</scope>
    <source>
        <strain evidence="8">GSL018</strain>
    </source>
</reference>
<organism evidence="8">
    <name type="scientific">Tetraselmis sp. GSL018</name>
    <dbReference type="NCBI Taxonomy" id="582737"/>
    <lineage>
        <taxon>Eukaryota</taxon>
        <taxon>Viridiplantae</taxon>
        <taxon>Chlorophyta</taxon>
        <taxon>core chlorophytes</taxon>
        <taxon>Chlorodendrophyceae</taxon>
        <taxon>Chlorodendrales</taxon>
        <taxon>Chlorodendraceae</taxon>
        <taxon>Tetraselmis</taxon>
    </lineage>
</organism>
<gene>
    <name evidence="8" type="ORF">TSPGSL018_27623</name>
</gene>
<dbReference type="PROSITE" id="PS50802">
    <property type="entry name" value="OTU"/>
    <property type="match status" value="1"/>
</dbReference>
<proteinExistence type="predicted"/>
<keyword evidence="4" id="KW-0833">Ubl conjugation pathway</keyword>
<evidence type="ECO:0000313" key="8">
    <source>
        <dbReference type="EMBL" id="JAC60924.1"/>
    </source>
</evidence>
<dbReference type="InterPro" id="IPR042468">
    <property type="entry name" value="Peptidase_C65_otubain_sub1"/>
</dbReference>
<evidence type="ECO:0000256" key="1">
    <source>
        <dbReference type="ARBA" id="ARBA00000707"/>
    </source>
</evidence>
<dbReference type="GO" id="GO:0043130">
    <property type="term" value="F:ubiquitin binding"/>
    <property type="evidence" value="ECO:0007669"/>
    <property type="project" value="TreeGrafter"/>
</dbReference>
<dbReference type="GO" id="GO:0005634">
    <property type="term" value="C:nucleus"/>
    <property type="evidence" value="ECO:0007669"/>
    <property type="project" value="TreeGrafter"/>
</dbReference>
<dbReference type="PANTHER" id="PTHR12931:SF17">
    <property type="entry name" value="OS02G0521500 PROTEIN"/>
    <property type="match status" value="1"/>
</dbReference>
<dbReference type="SUPFAM" id="SSF54001">
    <property type="entry name" value="Cysteine proteinases"/>
    <property type="match status" value="1"/>
</dbReference>
<dbReference type="Gene3D" id="3.30.200.60">
    <property type="entry name" value="Peptidase C65 Otubain, subdomain 1"/>
    <property type="match status" value="1"/>
</dbReference>
<keyword evidence="3" id="KW-0645">Protease</keyword>
<evidence type="ECO:0000256" key="4">
    <source>
        <dbReference type="ARBA" id="ARBA00022786"/>
    </source>
</evidence>
<dbReference type="PANTHER" id="PTHR12931">
    <property type="entry name" value="UBIQUITIN THIOLESTERASE PROTEIN OTUB"/>
    <property type="match status" value="1"/>
</dbReference>
<dbReference type="InterPro" id="IPR003323">
    <property type="entry name" value="OTU_dom"/>
</dbReference>